<sequence>MVLDKDTRNAGQIAINKIAACPIEEIAAGCDACLEYWIIQSRYDGHWIRYSLGENCFHFVAAQAHQAAHQATSAHCIDRSNGRSDSYRANAFPYL</sequence>
<dbReference type="Proteomes" id="UP000789524">
    <property type="component" value="Unassembled WGS sequence"/>
</dbReference>
<accession>A0A8J2QSP1</accession>
<organism evidence="1 2">
    <name type="scientific">Danaus chrysippus</name>
    <name type="common">African queen</name>
    <dbReference type="NCBI Taxonomy" id="151541"/>
    <lineage>
        <taxon>Eukaryota</taxon>
        <taxon>Metazoa</taxon>
        <taxon>Ecdysozoa</taxon>
        <taxon>Arthropoda</taxon>
        <taxon>Hexapoda</taxon>
        <taxon>Insecta</taxon>
        <taxon>Pterygota</taxon>
        <taxon>Neoptera</taxon>
        <taxon>Endopterygota</taxon>
        <taxon>Lepidoptera</taxon>
        <taxon>Glossata</taxon>
        <taxon>Ditrysia</taxon>
        <taxon>Papilionoidea</taxon>
        <taxon>Nymphalidae</taxon>
        <taxon>Danainae</taxon>
        <taxon>Danaini</taxon>
        <taxon>Danaina</taxon>
        <taxon>Danaus</taxon>
        <taxon>Anosia</taxon>
    </lineage>
</organism>
<protein>
    <submittedName>
        <fullName evidence="1">(African queen) hypothetical protein</fullName>
    </submittedName>
</protein>
<reference evidence="1" key="1">
    <citation type="submission" date="2021-09" db="EMBL/GenBank/DDBJ databases">
        <authorList>
            <person name="Martin H S."/>
        </authorList>
    </citation>
    <scope>NUCLEOTIDE SEQUENCE</scope>
</reference>
<comment type="caution">
    <text evidence="1">The sequence shown here is derived from an EMBL/GenBank/DDBJ whole genome shotgun (WGS) entry which is preliminary data.</text>
</comment>
<keyword evidence="2" id="KW-1185">Reference proteome</keyword>
<dbReference type="EMBL" id="CAKASE010000059">
    <property type="protein sequence ID" value="CAG9568049.1"/>
    <property type="molecule type" value="Genomic_DNA"/>
</dbReference>
<proteinExistence type="predicted"/>
<dbReference type="AlphaFoldDB" id="A0A8J2QSP1"/>
<name>A0A8J2QSP1_9NEOP</name>
<gene>
    <name evidence="1" type="ORF">DCHRY22_LOCUS8106</name>
</gene>
<evidence type="ECO:0000313" key="1">
    <source>
        <dbReference type="EMBL" id="CAG9568049.1"/>
    </source>
</evidence>
<evidence type="ECO:0000313" key="2">
    <source>
        <dbReference type="Proteomes" id="UP000789524"/>
    </source>
</evidence>